<dbReference type="GO" id="GO:0016787">
    <property type="term" value="F:hydrolase activity"/>
    <property type="evidence" value="ECO:0007669"/>
    <property type="project" value="UniProtKB-KW"/>
</dbReference>
<dbReference type="SUPFAM" id="SSF54001">
    <property type="entry name" value="Cysteine proteinases"/>
    <property type="match status" value="1"/>
</dbReference>
<evidence type="ECO:0000313" key="2">
    <source>
        <dbReference type="Proteomes" id="UP001168575"/>
    </source>
</evidence>
<evidence type="ECO:0000313" key="1">
    <source>
        <dbReference type="EMBL" id="MDO4842832.1"/>
    </source>
</evidence>
<name>A0AA43UBG4_9ACTN</name>
<dbReference type="Proteomes" id="UP001168575">
    <property type="component" value="Unassembled WGS sequence"/>
</dbReference>
<dbReference type="AlphaFoldDB" id="A0AA43UBG4"/>
<comment type="caution">
    <text evidence="1">The sequence shown here is derived from an EMBL/GenBank/DDBJ whole genome shotgun (WGS) entry which is preliminary data.</text>
</comment>
<proteinExistence type="predicted"/>
<accession>A0AA43UBG4</accession>
<organism evidence="1 2">
    <name type="scientific">Phoenicibacter congonensis</name>
    <dbReference type="NCBI Taxonomy" id="1944646"/>
    <lineage>
        <taxon>Bacteria</taxon>
        <taxon>Bacillati</taxon>
        <taxon>Actinomycetota</taxon>
        <taxon>Coriobacteriia</taxon>
        <taxon>Eggerthellales</taxon>
        <taxon>Eggerthellaceae</taxon>
        <taxon>Phoenicibacter</taxon>
    </lineage>
</organism>
<dbReference type="Gene3D" id="3.90.1720.10">
    <property type="entry name" value="endopeptidase domain like (from Nostoc punctiforme)"/>
    <property type="match status" value="1"/>
</dbReference>
<gene>
    <name evidence="1" type="ORF">Q3982_09175</name>
</gene>
<protein>
    <submittedName>
        <fullName evidence="1">YiiX/YebB-like N1pC/P60 family cysteine hydrolase</fullName>
    </submittedName>
</protein>
<keyword evidence="2" id="KW-1185">Reference proteome</keyword>
<dbReference type="InterPro" id="IPR038765">
    <property type="entry name" value="Papain-like_cys_pep_sf"/>
</dbReference>
<dbReference type="EMBL" id="JAUMVS010000331">
    <property type="protein sequence ID" value="MDO4842832.1"/>
    <property type="molecule type" value="Genomic_DNA"/>
</dbReference>
<sequence>MLTGQEAFREGDLVLRCGSGAESRVVTEASSSIYSHIGILHYDTLTAQWKVVHAVPGEAEKGQSEWLKEESISDFYAGDRAIRGAWMRVDCSDSMAAEATRYALRKVEERVEFDNDYLLSDTLQIYCTELVWQAYLHQGIDLSEGHRHEVPSLFSKDGECIFPCDIENSSKIIYVKPFKTQQQ</sequence>
<reference evidence="1" key="1">
    <citation type="submission" date="2023-07" db="EMBL/GenBank/DDBJ databases">
        <title>Between Cages and Wild: Unraveling the Impact of Captivity on Animal Microbiomes and Antimicrobial Resistance.</title>
        <authorList>
            <person name="Schmartz G.P."/>
            <person name="Rehner J."/>
            <person name="Schuff M.J."/>
            <person name="Becker S.L."/>
            <person name="Kravczyk M."/>
            <person name="Gurevich A."/>
            <person name="Francke R."/>
            <person name="Mueller R."/>
            <person name="Keller V."/>
            <person name="Keller A."/>
        </authorList>
    </citation>
    <scope>NUCLEOTIDE SEQUENCE</scope>
    <source>
        <strain evidence="1">S12M_St_49</strain>
    </source>
</reference>